<dbReference type="OrthoDB" id="201752at2759"/>
<evidence type="ECO:0000313" key="4">
    <source>
        <dbReference type="EMBL" id="KAH3676012.1"/>
    </source>
</evidence>
<dbReference type="Pfam" id="PF20981">
    <property type="entry name" value="AAR2_1st"/>
    <property type="match status" value="1"/>
</dbReference>
<proteinExistence type="inferred from homology"/>
<evidence type="ECO:0000259" key="3">
    <source>
        <dbReference type="Pfam" id="PF20981"/>
    </source>
</evidence>
<dbReference type="Gene3D" id="1.25.40.550">
    <property type="entry name" value="Aar2, C-terminal domain-like"/>
    <property type="match status" value="1"/>
</dbReference>
<dbReference type="InterPro" id="IPR007946">
    <property type="entry name" value="AAR2"/>
</dbReference>
<evidence type="ECO:0000313" key="5">
    <source>
        <dbReference type="Proteomes" id="UP000769528"/>
    </source>
</evidence>
<dbReference type="PANTHER" id="PTHR12689:SF4">
    <property type="entry name" value="PROTEIN AAR2 HOMOLOG"/>
    <property type="match status" value="1"/>
</dbReference>
<sequence>MGLPSDTTVIFSNFPNDWIVGIDLQFFNSSHLLRGIKLIPDGIHVVHFAQDSNSIRSGFYFEAKENEVIILYWNEKDEKMYITEELGELNVSKELSKLPQSYPYMIQYPEDQSWEKLTNSINIGQVNYILPHKKRIDSVITSIDENNLLLDALQKSAQNRNLSKDPIIDSIIDQTNEEIKYTLIDFNKSIRPNSTPEQKTRDALDKTWFLNHTLITSYNSIEILLLSEFQQSFLNMVIFANYSSSIQWLKFLKIFFNCKDILNEKPDFFNSWIDIINLQFEKIPEDYFNDFIEEEFIKKSIGEFDYTVKELNIHRLVKKTMYMKSIIESRFGIIIQGIDDEEDEEGPVIVEL</sequence>
<evidence type="ECO:0000256" key="1">
    <source>
        <dbReference type="ARBA" id="ARBA00006281"/>
    </source>
</evidence>
<dbReference type="InterPro" id="IPR038516">
    <property type="entry name" value="AAR2_N_sf"/>
</dbReference>
<dbReference type="AlphaFoldDB" id="A0A9P8PQ38"/>
<dbReference type="InterPro" id="IPR033648">
    <property type="entry name" value="AAR2_C"/>
</dbReference>
<dbReference type="Pfam" id="PF05282">
    <property type="entry name" value="AAR2"/>
    <property type="match status" value="1"/>
</dbReference>
<protein>
    <submittedName>
        <fullName evidence="4">Uncharacterized protein</fullName>
    </submittedName>
</protein>
<reference evidence="4" key="2">
    <citation type="submission" date="2021-01" db="EMBL/GenBank/DDBJ databases">
        <authorList>
            <person name="Schikora-Tamarit M.A."/>
        </authorList>
    </citation>
    <scope>NUCLEOTIDE SEQUENCE</scope>
    <source>
        <strain evidence="4">CBS6341</strain>
    </source>
</reference>
<dbReference type="CDD" id="cd13778">
    <property type="entry name" value="Aar2_C"/>
    <property type="match status" value="1"/>
</dbReference>
<accession>A0A9P8PQ38</accession>
<gene>
    <name evidence="4" type="ORF">WICMUC_002308</name>
</gene>
<organism evidence="4 5">
    <name type="scientific">Wickerhamomyces mucosus</name>
    <dbReference type="NCBI Taxonomy" id="1378264"/>
    <lineage>
        <taxon>Eukaryota</taxon>
        <taxon>Fungi</taxon>
        <taxon>Dikarya</taxon>
        <taxon>Ascomycota</taxon>
        <taxon>Saccharomycotina</taxon>
        <taxon>Saccharomycetes</taxon>
        <taxon>Phaffomycetales</taxon>
        <taxon>Wickerhamomycetaceae</taxon>
        <taxon>Wickerhamomyces</taxon>
    </lineage>
</organism>
<dbReference type="InterPro" id="IPR038514">
    <property type="entry name" value="AAR2_C_sf"/>
</dbReference>
<dbReference type="PANTHER" id="PTHR12689">
    <property type="entry name" value="A1 CISTRON SPLICING FACTOR AAR2-RELATED"/>
    <property type="match status" value="1"/>
</dbReference>
<comment type="caution">
    <text evidence="4">The sequence shown here is derived from an EMBL/GenBank/DDBJ whole genome shotgun (WGS) entry which is preliminary data.</text>
</comment>
<dbReference type="InterPro" id="IPR033647">
    <property type="entry name" value="Aar2_N"/>
</dbReference>
<dbReference type="EMBL" id="JAEUBF010000681">
    <property type="protein sequence ID" value="KAH3676012.1"/>
    <property type="molecule type" value="Genomic_DNA"/>
</dbReference>
<reference evidence="4" key="1">
    <citation type="journal article" date="2021" name="Open Biol.">
        <title>Shared evolutionary footprints suggest mitochondrial oxidative damage underlies multiple complex I losses in fungi.</title>
        <authorList>
            <person name="Schikora-Tamarit M.A."/>
            <person name="Marcet-Houben M."/>
            <person name="Nosek J."/>
            <person name="Gabaldon T."/>
        </authorList>
    </citation>
    <scope>NUCLEOTIDE SEQUENCE</scope>
    <source>
        <strain evidence="4">CBS6341</strain>
    </source>
</reference>
<dbReference type="Gene3D" id="2.60.34.20">
    <property type="match status" value="1"/>
</dbReference>
<name>A0A9P8PQ38_9ASCO</name>
<keyword evidence="5" id="KW-1185">Reference proteome</keyword>
<feature type="domain" description="AAR2 C-terminal" evidence="2">
    <location>
        <begin position="181"/>
        <end position="333"/>
    </location>
</feature>
<dbReference type="Proteomes" id="UP000769528">
    <property type="component" value="Unassembled WGS sequence"/>
</dbReference>
<dbReference type="CDD" id="cd13777">
    <property type="entry name" value="Aar2_N"/>
    <property type="match status" value="1"/>
</dbReference>
<feature type="domain" description="AAR2 N-terminal" evidence="3">
    <location>
        <begin position="7"/>
        <end position="131"/>
    </location>
</feature>
<comment type="similarity">
    <text evidence="1">Belongs to the AAR2 family.</text>
</comment>
<dbReference type="GO" id="GO:0000244">
    <property type="term" value="P:spliceosomal tri-snRNP complex assembly"/>
    <property type="evidence" value="ECO:0007669"/>
    <property type="project" value="TreeGrafter"/>
</dbReference>
<evidence type="ECO:0000259" key="2">
    <source>
        <dbReference type="Pfam" id="PF05282"/>
    </source>
</evidence>